<comment type="similarity">
    <text evidence="1">Belongs to the glycosyltransferase 2 family.</text>
</comment>
<proteinExistence type="inferred from homology"/>
<dbReference type="InterPro" id="IPR029044">
    <property type="entry name" value="Nucleotide-diphossugar_trans"/>
</dbReference>
<dbReference type="OrthoDB" id="396512at2"/>
<dbReference type="Proteomes" id="UP000267017">
    <property type="component" value="Unassembled WGS sequence"/>
</dbReference>
<name>A0A3P3TWQ8_9BACL</name>
<dbReference type="SUPFAM" id="SSF53448">
    <property type="entry name" value="Nucleotide-diphospho-sugar transferases"/>
    <property type="match status" value="1"/>
</dbReference>
<accession>A0A3P3TWQ8</accession>
<comment type="caution">
    <text evidence="3">The sequence shown here is derived from an EMBL/GenBank/DDBJ whole genome shotgun (WGS) entry which is preliminary data.</text>
</comment>
<dbReference type="RefSeq" id="WP_128630098.1">
    <property type="nucleotide sequence ID" value="NZ_RRCN01000001.1"/>
</dbReference>
<dbReference type="PANTHER" id="PTHR22916">
    <property type="entry name" value="GLYCOSYLTRANSFERASE"/>
    <property type="match status" value="1"/>
</dbReference>
<dbReference type="PANTHER" id="PTHR22916:SF3">
    <property type="entry name" value="UDP-GLCNAC:BETAGAL BETA-1,3-N-ACETYLGLUCOSAMINYLTRANSFERASE-LIKE PROTEIN 1"/>
    <property type="match status" value="1"/>
</dbReference>
<evidence type="ECO:0000313" key="3">
    <source>
        <dbReference type="EMBL" id="RRJ62204.1"/>
    </source>
</evidence>
<dbReference type="EMBL" id="RRCN01000001">
    <property type="protein sequence ID" value="RRJ62204.1"/>
    <property type="molecule type" value="Genomic_DNA"/>
</dbReference>
<evidence type="ECO:0000256" key="1">
    <source>
        <dbReference type="ARBA" id="ARBA00006739"/>
    </source>
</evidence>
<dbReference type="InterPro" id="IPR001173">
    <property type="entry name" value="Glyco_trans_2-like"/>
</dbReference>
<dbReference type="Gene3D" id="3.90.550.10">
    <property type="entry name" value="Spore Coat Polysaccharide Biosynthesis Protein SpsA, Chain A"/>
    <property type="match status" value="1"/>
</dbReference>
<protein>
    <submittedName>
        <fullName evidence="3">Glycosyltransferase</fullName>
    </submittedName>
</protein>
<reference evidence="3 4" key="1">
    <citation type="submission" date="2018-11" db="EMBL/GenBank/DDBJ databases">
        <title>Genome sequencing of Paenibacillus sp. KCOM 3021 (= ChDC PVNT-B20).</title>
        <authorList>
            <person name="Kook J.-K."/>
            <person name="Park S.-N."/>
            <person name="Lim Y.K."/>
        </authorList>
    </citation>
    <scope>NUCLEOTIDE SEQUENCE [LARGE SCALE GENOMIC DNA]</scope>
    <source>
        <strain evidence="3 4">KCOM 3021</strain>
    </source>
</reference>
<evidence type="ECO:0000259" key="2">
    <source>
        <dbReference type="Pfam" id="PF00535"/>
    </source>
</evidence>
<dbReference type="GO" id="GO:0016758">
    <property type="term" value="F:hexosyltransferase activity"/>
    <property type="evidence" value="ECO:0007669"/>
    <property type="project" value="UniProtKB-ARBA"/>
</dbReference>
<dbReference type="Pfam" id="PF00535">
    <property type="entry name" value="Glycos_transf_2"/>
    <property type="match status" value="1"/>
</dbReference>
<organism evidence="3 4">
    <name type="scientific">Paenibacillus oralis</name>
    <dbReference type="NCBI Taxonomy" id="2490856"/>
    <lineage>
        <taxon>Bacteria</taxon>
        <taxon>Bacillati</taxon>
        <taxon>Bacillota</taxon>
        <taxon>Bacilli</taxon>
        <taxon>Bacillales</taxon>
        <taxon>Paenibacillaceae</taxon>
        <taxon>Paenibacillus</taxon>
    </lineage>
</organism>
<sequence length="314" mass="36706">MVEPSETLVSVIVPSYNYENYIIPALESIYNQTYQPIELIVIDDNSKDNSCNLIKETIKSKNYIERFRSIKYIQHQYNRGAHNSINEGILSSVGQYVSILNADDLFESNRIEELIKAIINKSSEFVFSKINVIDAFGNDASFSSDLAKNFIKTQESIKEFPSVGWSFIPHNTAISTGNMLFSRKIFDAVKGFRNLKYCHDWDFALRCLLLTEPLFIETTRYYYRLHGNNTFMSLGDVVDKEVKIVLGNYFKQCRKTTINQLAPSPRNWPDIFFDMIKNSSLTNFWYFSKTIANNYLQFKQNRADYKDYKYLNWF</sequence>
<feature type="domain" description="Glycosyltransferase 2-like" evidence="2">
    <location>
        <begin position="10"/>
        <end position="155"/>
    </location>
</feature>
<keyword evidence="3" id="KW-0808">Transferase</keyword>
<dbReference type="AlphaFoldDB" id="A0A3P3TWQ8"/>
<evidence type="ECO:0000313" key="4">
    <source>
        <dbReference type="Proteomes" id="UP000267017"/>
    </source>
</evidence>
<keyword evidence="4" id="KW-1185">Reference proteome</keyword>
<gene>
    <name evidence="3" type="ORF">EHV15_04005</name>
</gene>